<dbReference type="EMBL" id="JROU02000621">
    <property type="protein sequence ID" value="OEH78779.1"/>
    <property type="molecule type" value="Genomic_DNA"/>
</dbReference>
<dbReference type="SMART" id="SM00360">
    <property type="entry name" value="RRM"/>
    <property type="match status" value="1"/>
</dbReference>
<dbReference type="PROSITE" id="PS50102">
    <property type="entry name" value="RRM"/>
    <property type="match status" value="1"/>
</dbReference>
<name>A0A1D3D5S0_9EIME</name>
<dbReference type="GO" id="GO:0003723">
    <property type="term" value="F:RNA binding"/>
    <property type="evidence" value="ECO:0007669"/>
    <property type="project" value="UniProtKB-UniRule"/>
</dbReference>
<evidence type="ECO:0000256" key="2">
    <source>
        <dbReference type="ARBA" id="ARBA00022884"/>
    </source>
</evidence>
<evidence type="ECO:0000256" key="3">
    <source>
        <dbReference type="ARBA" id="ARBA00023242"/>
    </source>
</evidence>
<evidence type="ECO:0000313" key="5">
    <source>
        <dbReference type="Proteomes" id="UP000095192"/>
    </source>
</evidence>
<dbReference type="Pfam" id="PF00076">
    <property type="entry name" value="RRM_1"/>
    <property type="match status" value="1"/>
</dbReference>
<dbReference type="Proteomes" id="UP000095192">
    <property type="component" value="Unassembled WGS sequence"/>
</dbReference>
<dbReference type="CDD" id="cd12307">
    <property type="entry name" value="RRM_NIFK_like"/>
    <property type="match status" value="1"/>
</dbReference>
<comment type="subcellular location">
    <subcellularLocation>
        <location evidence="1">Nucleus</location>
        <location evidence="1">Nucleolus</location>
    </subcellularLocation>
</comment>
<proteinExistence type="predicted"/>
<dbReference type="VEuPathDB" id="ToxoDB:cyc_00186"/>
<sequence length="342" mass="38401">MGKDLKAPRSQLAAQAKRKDASSGKACGVSQKPKKAAGKKKATGIKKRISGGDNRGASRAVKASQKGTQKKKVARRPPPESQSGRTSDPKLKKRPRQSTEIKPVRSDEGEIPRVKASQKRVKKKTKRIGAAKSKVRVPARLSRRERQARAKRGVIYIAHLPLGFLEPQLKAFFGQFGEVTRVRLFRSRKTAHSKGYAFVEFALSEVADIAAKAMDKYRMFGRTLVCRLMEKGQVEDHVFKNCDKPFRHINWQSIAAAKHNKPEDQRPSAREIKAVEKRMKRKLATLKEMGIDLELPELEAEDRQGGHFGEWMKYESQGERNVKKANVRPRRKSVSSIATTAS</sequence>
<dbReference type="InterPro" id="IPR012677">
    <property type="entry name" value="Nucleotide-bd_a/b_plait_sf"/>
</dbReference>
<dbReference type="InterPro" id="IPR000504">
    <property type="entry name" value="RRM_dom"/>
</dbReference>
<accession>A0A1D3D5S0</accession>
<dbReference type="PANTHER" id="PTHR46754">
    <property type="entry name" value="MKI67 FHA DOMAIN-INTERACTING NUCLEOLAR PHOSPHOPROTEIN"/>
    <property type="match status" value="1"/>
</dbReference>
<dbReference type="InterPro" id="IPR035979">
    <property type="entry name" value="RBD_domain_sf"/>
</dbReference>
<keyword evidence="3" id="KW-0539">Nucleus</keyword>
<dbReference type="OrthoDB" id="21467at2759"/>
<evidence type="ECO:0000256" key="1">
    <source>
        <dbReference type="ARBA" id="ARBA00004604"/>
    </source>
</evidence>
<keyword evidence="5" id="KW-1185">Reference proteome</keyword>
<keyword evidence="2" id="KW-0694">RNA-binding</keyword>
<dbReference type="AlphaFoldDB" id="A0A1D3D5S0"/>
<protein>
    <submittedName>
        <fullName evidence="4">RNA recognition motif-containing protein</fullName>
    </submittedName>
</protein>
<reference evidence="4 5" key="1">
    <citation type="journal article" date="2016" name="BMC Genomics">
        <title>Comparative genomics reveals Cyclospora cayetanensis possesses coccidia-like metabolism and invasion components but unique surface antigens.</title>
        <authorList>
            <person name="Liu S."/>
            <person name="Wang L."/>
            <person name="Zheng H."/>
            <person name="Xu Z."/>
            <person name="Roellig D.M."/>
            <person name="Li N."/>
            <person name="Frace M.A."/>
            <person name="Tang K."/>
            <person name="Arrowood M.J."/>
            <person name="Moss D.M."/>
            <person name="Zhang L."/>
            <person name="Feng Y."/>
            <person name="Xiao L."/>
        </authorList>
    </citation>
    <scope>NUCLEOTIDE SEQUENCE [LARGE SCALE GENOMIC DNA]</scope>
    <source>
        <strain evidence="4 5">CHN_HEN01</strain>
    </source>
</reference>
<dbReference type="GeneID" id="34617395"/>
<gene>
    <name evidence="4" type="ORF">cyc_00186</name>
</gene>
<dbReference type="SUPFAM" id="SSF54928">
    <property type="entry name" value="RNA-binding domain, RBD"/>
    <property type="match status" value="1"/>
</dbReference>
<dbReference type="VEuPathDB" id="ToxoDB:LOC34617395"/>
<comment type="caution">
    <text evidence="4">The sequence shown here is derived from an EMBL/GenBank/DDBJ whole genome shotgun (WGS) entry which is preliminary data.</text>
</comment>
<evidence type="ECO:0000313" key="4">
    <source>
        <dbReference type="EMBL" id="OEH78779.1"/>
    </source>
</evidence>
<organism evidence="4 5">
    <name type="scientific">Cyclospora cayetanensis</name>
    <dbReference type="NCBI Taxonomy" id="88456"/>
    <lineage>
        <taxon>Eukaryota</taxon>
        <taxon>Sar</taxon>
        <taxon>Alveolata</taxon>
        <taxon>Apicomplexa</taxon>
        <taxon>Conoidasida</taxon>
        <taxon>Coccidia</taxon>
        <taxon>Eucoccidiorida</taxon>
        <taxon>Eimeriorina</taxon>
        <taxon>Eimeriidae</taxon>
        <taxon>Cyclospora</taxon>
    </lineage>
</organism>
<dbReference type="GO" id="GO:0005730">
    <property type="term" value="C:nucleolus"/>
    <property type="evidence" value="ECO:0007669"/>
    <property type="project" value="UniProtKB-SubCell"/>
</dbReference>
<dbReference type="Gene3D" id="3.30.70.330">
    <property type="match status" value="1"/>
</dbReference>